<evidence type="ECO:0000313" key="3">
    <source>
        <dbReference type="EMBL" id="KAK1303783.1"/>
    </source>
</evidence>
<feature type="compositionally biased region" description="Polar residues" evidence="1">
    <location>
        <begin position="234"/>
        <end position="251"/>
    </location>
</feature>
<dbReference type="InterPro" id="IPR024752">
    <property type="entry name" value="Myb/SANT-like_dom"/>
</dbReference>
<proteinExistence type="predicted"/>
<sequence length="363" mass="40701">MLKNEIPSKGGLITSSLDTTEGHQVGGDLEEGRCSGVIRRSVRLDRPIASAESTNMSRNPVPGPKPNASKQRIGNWTQQMDSTFVGLLVDHYNKGDCIKGTFHALAWKAICESMNQTYAITLEVVHCKNRFKVLKGMYNLYNTLANHTGWGWDATLKMAVPGDARDWQIAIHENKKFGSCQNKPFIYYDDLQMICGTHSAQGFHGVGTGEGALPSRTQSPPEAEEEDDDEEVPQRNSMPQSYDDPNSQDNPWMSECERTLEDLNVRRGEGEGSSRFRNLDKRPVPPVVSETVEEPTVGNKKASTSSGKRKRNDSVKYGVAAELVDVARQKVDAFNRYIDKEKFDDNEQLRECLRILFSYDEMT</sequence>
<dbReference type="PANTHER" id="PTHR46929">
    <property type="entry name" value="EXPRESSED PROTEIN"/>
    <property type="match status" value="1"/>
</dbReference>
<dbReference type="AlphaFoldDB" id="A0AAV9DTC6"/>
<gene>
    <name evidence="3" type="ORF">QJS10_CPB11g01253</name>
</gene>
<evidence type="ECO:0000313" key="4">
    <source>
        <dbReference type="Proteomes" id="UP001180020"/>
    </source>
</evidence>
<reference evidence="3" key="1">
    <citation type="journal article" date="2023" name="Nat. Commun.">
        <title>Diploid and tetraploid genomes of Acorus and the evolution of monocots.</title>
        <authorList>
            <person name="Ma L."/>
            <person name="Liu K.W."/>
            <person name="Li Z."/>
            <person name="Hsiao Y.Y."/>
            <person name="Qi Y."/>
            <person name="Fu T."/>
            <person name="Tang G.D."/>
            <person name="Zhang D."/>
            <person name="Sun W.H."/>
            <person name="Liu D.K."/>
            <person name="Li Y."/>
            <person name="Chen G.Z."/>
            <person name="Liu X.D."/>
            <person name="Liao X.Y."/>
            <person name="Jiang Y.T."/>
            <person name="Yu X."/>
            <person name="Hao Y."/>
            <person name="Huang J."/>
            <person name="Zhao X.W."/>
            <person name="Ke S."/>
            <person name="Chen Y.Y."/>
            <person name="Wu W.L."/>
            <person name="Hsu J.L."/>
            <person name="Lin Y.F."/>
            <person name="Huang M.D."/>
            <person name="Li C.Y."/>
            <person name="Huang L."/>
            <person name="Wang Z.W."/>
            <person name="Zhao X."/>
            <person name="Zhong W.Y."/>
            <person name="Peng D.H."/>
            <person name="Ahmad S."/>
            <person name="Lan S."/>
            <person name="Zhang J.S."/>
            <person name="Tsai W.C."/>
            <person name="Van de Peer Y."/>
            <person name="Liu Z.J."/>
        </authorList>
    </citation>
    <scope>NUCLEOTIDE SEQUENCE</scope>
    <source>
        <strain evidence="3">CP</strain>
    </source>
</reference>
<feature type="compositionally biased region" description="Low complexity" evidence="1">
    <location>
        <begin position="287"/>
        <end position="297"/>
    </location>
</feature>
<evidence type="ECO:0000259" key="2">
    <source>
        <dbReference type="Pfam" id="PF12776"/>
    </source>
</evidence>
<keyword evidence="4" id="KW-1185">Reference proteome</keyword>
<dbReference type="PANTHER" id="PTHR46929:SF3">
    <property type="entry name" value="MYB_SANT-LIKE DOMAIN-CONTAINING PROTEIN"/>
    <property type="match status" value="1"/>
</dbReference>
<accession>A0AAV9DTC6</accession>
<protein>
    <recommendedName>
        <fullName evidence="2">Myb/SANT-like domain-containing protein</fullName>
    </recommendedName>
</protein>
<feature type="region of interest" description="Disordered" evidence="1">
    <location>
        <begin position="48"/>
        <end position="71"/>
    </location>
</feature>
<feature type="compositionally biased region" description="Acidic residues" evidence="1">
    <location>
        <begin position="222"/>
        <end position="231"/>
    </location>
</feature>
<name>A0AAV9DTC6_ACOCL</name>
<dbReference type="Pfam" id="PF12776">
    <property type="entry name" value="Myb_DNA-bind_3"/>
    <property type="match status" value="1"/>
</dbReference>
<dbReference type="Proteomes" id="UP001180020">
    <property type="component" value="Unassembled WGS sequence"/>
</dbReference>
<comment type="caution">
    <text evidence="3">The sequence shown here is derived from an EMBL/GenBank/DDBJ whole genome shotgun (WGS) entry which is preliminary data.</text>
</comment>
<evidence type="ECO:0000256" key="1">
    <source>
        <dbReference type="SAM" id="MobiDB-lite"/>
    </source>
</evidence>
<feature type="region of interest" description="Disordered" evidence="1">
    <location>
        <begin position="205"/>
        <end position="313"/>
    </location>
</feature>
<dbReference type="EMBL" id="JAUJYO010000011">
    <property type="protein sequence ID" value="KAK1303783.1"/>
    <property type="molecule type" value="Genomic_DNA"/>
</dbReference>
<feature type="domain" description="Myb/SANT-like" evidence="2">
    <location>
        <begin position="75"/>
        <end position="167"/>
    </location>
</feature>
<feature type="region of interest" description="Disordered" evidence="1">
    <location>
        <begin position="1"/>
        <end position="30"/>
    </location>
</feature>
<reference evidence="3" key="2">
    <citation type="submission" date="2023-06" db="EMBL/GenBank/DDBJ databases">
        <authorList>
            <person name="Ma L."/>
            <person name="Liu K.-W."/>
            <person name="Li Z."/>
            <person name="Hsiao Y.-Y."/>
            <person name="Qi Y."/>
            <person name="Fu T."/>
            <person name="Tang G."/>
            <person name="Zhang D."/>
            <person name="Sun W.-H."/>
            <person name="Liu D.-K."/>
            <person name="Li Y."/>
            <person name="Chen G.-Z."/>
            <person name="Liu X.-D."/>
            <person name="Liao X.-Y."/>
            <person name="Jiang Y.-T."/>
            <person name="Yu X."/>
            <person name="Hao Y."/>
            <person name="Huang J."/>
            <person name="Zhao X.-W."/>
            <person name="Ke S."/>
            <person name="Chen Y.-Y."/>
            <person name="Wu W.-L."/>
            <person name="Hsu J.-L."/>
            <person name="Lin Y.-F."/>
            <person name="Huang M.-D."/>
            <person name="Li C.-Y."/>
            <person name="Huang L."/>
            <person name="Wang Z.-W."/>
            <person name="Zhao X."/>
            <person name="Zhong W.-Y."/>
            <person name="Peng D.-H."/>
            <person name="Ahmad S."/>
            <person name="Lan S."/>
            <person name="Zhang J.-S."/>
            <person name="Tsai W.-C."/>
            <person name="Van De Peer Y."/>
            <person name="Liu Z.-J."/>
        </authorList>
    </citation>
    <scope>NUCLEOTIDE SEQUENCE</scope>
    <source>
        <strain evidence="3">CP</strain>
        <tissue evidence="3">Leaves</tissue>
    </source>
</reference>
<feature type="compositionally biased region" description="Basic and acidic residues" evidence="1">
    <location>
        <begin position="255"/>
        <end position="283"/>
    </location>
</feature>
<organism evidence="3 4">
    <name type="scientific">Acorus calamus</name>
    <name type="common">Sweet flag</name>
    <dbReference type="NCBI Taxonomy" id="4465"/>
    <lineage>
        <taxon>Eukaryota</taxon>
        <taxon>Viridiplantae</taxon>
        <taxon>Streptophyta</taxon>
        <taxon>Embryophyta</taxon>
        <taxon>Tracheophyta</taxon>
        <taxon>Spermatophyta</taxon>
        <taxon>Magnoliopsida</taxon>
        <taxon>Liliopsida</taxon>
        <taxon>Acoraceae</taxon>
        <taxon>Acorus</taxon>
    </lineage>
</organism>